<reference evidence="1" key="1">
    <citation type="submission" date="2021-08" db="EMBL/GenBank/DDBJ databases">
        <title>Novel anaerobic bacterium isolated from sea squirt in East Sea, Republic of Korea.</title>
        <authorList>
            <person name="Nguyen T.H."/>
            <person name="Li Z."/>
            <person name="Lee Y.-J."/>
            <person name="Ko J."/>
            <person name="Kim S.-G."/>
        </authorList>
    </citation>
    <scope>NUCLEOTIDE SEQUENCE</scope>
    <source>
        <strain evidence="1">KCTC 25031</strain>
    </source>
</reference>
<evidence type="ECO:0000313" key="2">
    <source>
        <dbReference type="Proteomes" id="UP000826212"/>
    </source>
</evidence>
<dbReference type="Proteomes" id="UP000826212">
    <property type="component" value="Chromosome"/>
</dbReference>
<protein>
    <submittedName>
        <fullName evidence="1">PorP/SprF family type IX secretion system membrane protein</fullName>
    </submittedName>
</protein>
<gene>
    <name evidence="1" type="ORF">K4L44_17510</name>
</gene>
<sequence length="348" mass="39042">MKNSLKRVFLCITLTASVLAVKAQDAHFSQFFAAPTYLSPSLAGSTGGLRFAANYRNQWPGIPNAYNNFSVSGDIYVNTLKSGFGALIWRDNAGTADLSTTHVGFQYTYRLQISDSWTWIPGLEFAFVQKSIDGSKANLGSDITNGGGNGAYLETSKQSYADFKFSSFFYNRKYWAGINVFHLTQPSYSFTDQGTKVPMNIMLFGGVNIWRQKAQRASQPRSFCVSYRLMHQDNFNQLDLGGYWFNRNFEVGAWWRGVPVFNNSVQGHLIDSDAIVLSAAFMMGHMRIGYSYDVPISSFSLTSAGAHEISIVYELGDIFGCGSRYLDCFTKRSGLRFNKKKPRDLRLR</sequence>
<keyword evidence="2" id="KW-1185">Reference proteome</keyword>
<name>A0AC61NNW3_9BACT</name>
<proteinExistence type="predicted"/>
<organism evidence="1 2">
    <name type="scientific">Halosquirtibacter laminarini</name>
    <dbReference type="NCBI Taxonomy" id="3374600"/>
    <lineage>
        <taxon>Bacteria</taxon>
        <taxon>Pseudomonadati</taxon>
        <taxon>Bacteroidota</taxon>
        <taxon>Bacteroidia</taxon>
        <taxon>Marinilabiliales</taxon>
        <taxon>Prolixibacteraceae</taxon>
        <taxon>Halosquirtibacter</taxon>
    </lineage>
</organism>
<accession>A0AC61NNW3</accession>
<evidence type="ECO:0000313" key="1">
    <source>
        <dbReference type="EMBL" id="QZE14284.1"/>
    </source>
</evidence>
<dbReference type="EMBL" id="CP081303">
    <property type="protein sequence ID" value="QZE14284.1"/>
    <property type="molecule type" value="Genomic_DNA"/>
</dbReference>